<feature type="transmembrane region" description="Helical" evidence="1">
    <location>
        <begin position="125"/>
        <end position="146"/>
    </location>
</feature>
<protein>
    <submittedName>
        <fullName evidence="2">G12722 protein</fullName>
    </submittedName>
</protein>
<gene>
    <name evidence="2" type="primary">g12722</name>
    <name evidence="2" type="ORF">VP750_LOCUS11310</name>
</gene>
<feature type="transmembrane region" description="Helical" evidence="1">
    <location>
        <begin position="82"/>
        <end position="104"/>
    </location>
</feature>
<organism evidence="2 3">
    <name type="scientific">Coccomyxa viridis</name>
    <dbReference type="NCBI Taxonomy" id="1274662"/>
    <lineage>
        <taxon>Eukaryota</taxon>
        <taxon>Viridiplantae</taxon>
        <taxon>Chlorophyta</taxon>
        <taxon>core chlorophytes</taxon>
        <taxon>Trebouxiophyceae</taxon>
        <taxon>Trebouxiophyceae incertae sedis</taxon>
        <taxon>Coccomyxaceae</taxon>
        <taxon>Coccomyxa</taxon>
    </lineage>
</organism>
<sequence>MPDYLEIVPVLATGLFAGAALGITIGDQPARECIEPQAAREHFKEWYPRIAKPQASFAAIAAASSAWLAYKGGPTRSLNVTTAVLMGAMLPWTLVVIMPTNDALRFKKELSDSEIKTGLKRWSKLHLVRTVASIAAFGLAAFSLAASDKAEPQIVAY</sequence>
<accession>A0ABP1GFP9</accession>
<evidence type="ECO:0000313" key="2">
    <source>
        <dbReference type="EMBL" id="CAL5229404.1"/>
    </source>
</evidence>
<evidence type="ECO:0000256" key="1">
    <source>
        <dbReference type="SAM" id="Phobius"/>
    </source>
</evidence>
<keyword evidence="3" id="KW-1185">Reference proteome</keyword>
<dbReference type="Proteomes" id="UP001497392">
    <property type="component" value="Unassembled WGS sequence"/>
</dbReference>
<dbReference type="Pfam" id="PF08592">
    <property type="entry name" value="Anthrone_oxy"/>
    <property type="match status" value="1"/>
</dbReference>
<keyword evidence="1" id="KW-1133">Transmembrane helix</keyword>
<comment type="caution">
    <text evidence="2">The sequence shown here is derived from an EMBL/GenBank/DDBJ whole genome shotgun (WGS) entry which is preliminary data.</text>
</comment>
<name>A0ABP1GFP9_9CHLO</name>
<keyword evidence="1" id="KW-0812">Transmembrane</keyword>
<evidence type="ECO:0000313" key="3">
    <source>
        <dbReference type="Proteomes" id="UP001497392"/>
    </source>
</evidence>
<dbReference type="EMBL" id="CAXHTA020000020">
    <property type="protein sequence ID" value="CAL5229404.1"/>
    <property type="molecule type" value="Genomic_DNA"/>
</dbReference>
<dbReference type="InterPro" id="IPR013901">
    <property type="entry name" value="Anthrone_oxy"/>
</dbReference>
<dbReference type="PANTHER" id="PTHR36535:SF1">
    <property type="entry name" value="DUF1772 DOMAIN-CONTAINING PROTEIN"/>
    <property type="match status" value="1"/>
</dbReference>
<proteinExistence type="predicted"/>
<dbReference type="PANTHER" id="PTHR36535">
    <property type="entry name" value="YALI0E30327P"/>
    <property type="match status" value="1"/>
</dbReference>
<reference evidence="2 3" key="1">
    <citation type="submission" date="2024-06" db="EMBL/GenBank/DDBJ databases">
        <authorList>
            <person name="Kraege A."/>
            <person name="Thomma B."/>
        </authorList>
    </citation>
    <scope>NUCLEOTIDE SEQUENCE [LARGE SCALE GENOMIC DNA]</scope>
</reference>
<keyword evidence="1" id="KW-0472">Membrane</keyword>